<dbReference type="InterPro" id="IPR001611">
    <property type="entry name" value="Leu-rich_rpt"/>
</dbReference>
<feature type="compositionally biased region" description="Basic and acidic residues" evidence="4">
    <location>
        <begin position="395"/>
        <end position="410"/>
    </location>
</feature>
<keyword evidence="1" id="KW-0343">GTPase activation</keyword>
<dbReference type="OrthoDB" id="184583at2759"/>
<evidence type="ECO:0000256" key="2">
    <source>
        <dbReference type="ARBA" id="ARBA00022614"/>
    </source>
</evidence>
<proteinExistence type="predicted"/>
<evidence type="ECO:0000256" key="1">
    <source>
        <dbReference type="ARBA" id="ARBA00022468"/>
    </source>
</evidence>
<dbReference type="PANTHER" id="PTHR24113:SF12">
    <property type="entry name" value="RAN GTPASE-ACTIVATING PROTEIN 1"/>
    <property type="match status" value="1"/>
</dbReference>
<dbReference type="SMART" id="SM00368">
    <property type="entry name" value="LRR_RI"/>
    <property type="match status" value="8"/>
</dbReference>
<feature type="region of interest" description="Disordered" evidence="4">
    <location>
        <begin position="347"/>
        <end position="441"/>
    </location>
</feature>
<dbReference type="GO" id="GO:0006913">
    <property type="term" value="P:nucleocytoplasmic transport"/>
    <property type="evidence" value="ECO:0007669"/>
    <property type="project" value="TreeGrafter"/>
</dbReference>
<sequence>MFDMTDPKKIFSLEGKVLKLDTAEDIEPYLKELRSMPDVEEVRFQGNTLGIGACEALAKELETKKGLKIANLADIFTGRLLTEIPPALTALLNSLLTLPNLHTVDLSDNAFGLNTQAPLISFLSAHTPLRHLILNNNGLGPKAGALIGEALHALATKKTELSTAATPPPPLETIVCGRNRLENGSMASWARACAALAPGLTELRLAQNGIRQEGMRTLLRDGLAPAATALKVLDVQDNTFTATAARALADAVPRWRALKELGVGDCLLSARGGVMLGDALAEGQNEMLEVLRLQYNDIDAKGVRKIAEAKSWGKVPKLRRVELNGNKFSEEDEAVDMLREGLREIREKHGPPMEEGEHEDWGIDELDELESEEEEEEEEEEIEEEEEREEEEEEKKEQKEEVEEKAKGEVRAAQQAEAENVPQEKDKKVDELADMLGKTGL</sequence>
<feature type="compositionally biased region" description="Acidic residues" evidence="4">
    <location>
        <begin position="354"/>
        <end position="394"/>
    </location>
</feature>
<protein>
    <submittedName>
        <fullName evidence="5">Ran GTPase-activating protein 1</fullName>
    </submittedName>
</protein>
<evidence type="ECO:0000313" key="6">
    <source>
        <dbReference type="Proteomes" id="UP000799766"/>
    </source>
</evidence>
<dbReference type="GO" id="GO:0005096">
    <property type="term" value="F:GTPase activator activity"/>
    <property type="evidence" value="ECO:0007669"/>
    <property type="project" value="UniProtKB-KW"/>
</dbReference>
<dbReference type="Proteomes" id="UP000799766">
    <property type="component" value="Unassembled WGS sequence"/>
</dbReference>
<keyword evidence="2" id="KW-0433">Leucine-rich repeat</keyword>
<dbReference type="GO" id="GO:0005634">
    <property type="term" value="C:nucleus"/>
    <property type="evidence" value="ECO:0007669"/>
    <property type="project" value="TreeGrafter"/>
</dbReference>
<dbReference type="PANTHER" id="PTHR24113">
    <property type="entry name" value="RAN GTPASE-ACTIVATING PROTEIN 1"/>
    <property type="match status" value="1"/>
</dbReference>
<dbReference type="CDD" id="cd00116">
    <property type="entry name" value="LRR_RI"/>
    <property type="match status" value="1"/>
</dbReference>
<evidence type="ECO:0000256" key="4">
    <source>
        <dbReference type="SAM" id="MobiDB-lite"/>
    </source>
</evidence>
<dbReference type="InterPro" id="IPR027038">
    <property type="entry name" value="RanGap"/>
</dbReference>
<name>A0A6A6P9E7_9PEZI</name>
<accession>A0A6A6P9E7</accession>
<dbReference type="GO" id="GO:0005829">
    <property type="term" value="C:cytosol"/>
    <property type="evidence" value="ECO:0007669"/>
    <property type="project" value="TreeGrafter"/>
</dbReference>
<dbReference type="InterPro" id="IPR032675">
    <property type="entry name" value="LRR_dom_sf"/>
</dbReference>
<reference evidence="5" key="1">
    <citation type="journal article" date="2020" name="Stud. Mycol.">
        <title>101 Dothideomycetes genomes: a test case for predicting lifestyles and emergence of pathogens.</title>
        <authorList>
            <person name="Haridas S."/>
            <person name="Albert R."/>
            <person name="Binder M."/>
            <person name="Bloem J."/>
            <person name="Labutti K."/>
            <person name="Salamov A."/>
            <person name="Andreopoulos B."/>
            <person name="Baker S."/>
            <person name="Barry K."/>
            <person name="Bills G."/>
            <person name="Bluhm B."/>
            <person name="Cannon C."/>
            <person name="Castanera R."/>
            <person name="Culley D."/>
            <person name="Daum C."/>
            <person name="Ezra D."/>
            <person name="Gonzalez J."/>
            <person name="Henrissat B."/>
            <person name="Kuo A."/>
            <person name="Liang C."/>
            <person name="Lipzen A."/>
            <person name="Lutzoni F."/>
            <person name="Magnuson J."/>
            <person name="Mondo S."/>
            <person name="Nolan M."/>
            <person name="Ohm R."/>
            <person name="Pangilinan J."/>
            <person name="Park H.-J."/>
            <person name="Ramirez L."/>
            <person name="Alfaro M."/>
            <person name="Sun H."/>
            <person name="Tritt A."/>
            <person name="Yoshinaga Y."/>
            <person name="Zwiers L.-H."/>
            <person name="Turgeon B."/>
            <person name="Goodwin S."/>
            <person name="Spatafora J."/>
            <person name="Crous P."/>
            <person name="Grigoriev I."/>
        </authorList>
    </citation>
    <scope>NUCLEOTIDE SEQUENCE</scope>
    <source>
        <strain evidence="5">ATCC 16933</strain>
    </source>
</reference>
<dbReference type="Gene3D" id="3.80.10.10">
    <property type="entry name" value="Ribonuclease Inhibitor"/>
    <property type="match status" value="1"/>
</dbReference>
<evidence type="ECO:0000256" key="3">
    <source>
        <dbReference type="ARBA" id="ARBA00022737"/>
    </source>
</evidence>
<dbReference type="SUPFAM" id="SSF52047">
    <property type="entry name" value="RNI-like"/>
    <property type="match status" value="1"/>
</dbReference>
<dbReference type="AlphaFoldDB" id="A0A6A6P9E7"/>
<feature type="compositionally biased region" description="Basic and acidic residues" evidence="4">
    <location>
        <begin position="422"/>
        <end position="431"/>
    </location>
</feature>
<evidence type="ECO:0000313" key="5">
    <source>
        <dbReference type="EMBL" id="KAF2460083.1"/>
    </source>
</evidence>
<gene>
    <name evidence="5" type="ORF">BDY21DRAFT_419767</name>
</gene>
<dbReference type="Pfam" id="PF13516">
    <property type="entry name" value="LRR_6"/>
    <property type="match status" value="1"/>
</dbReference>
<keyword evidence="3" id="KW-0677">Repeat</keyword>
<dbReference type="GO" id="GO:0031267">
    <property type="term" value="F:small GTPase binding"/>
    <property type="evidence" value="ECO:0007669"/>
    <property type="project" value="TreeGrafter"/>
</dbReference>
<dbReference type="EMBL" id="MU001674">
    <property type="protein sequence ID" value="KAF2460083.1"/>
    <property type="molecule type" value="Genomic_DNA"/>
</dbReference>
<organism evidence="5 6">
    <name type="scientific">Lineolata rhizophorae</name>
    <dbReference type="NCBI Taxonomy" id="578093"/>
    <lineage>
        <taxon>Eukaryota</taxon>
        <taxon>Fungi</taxon>
        <taxon>Dikarya</taxon>
        <taxon>Ascomycota</taxon>
        <taxon>Pezizomycotina</taxon>
        <taxon>Dothideomycetes</taxon>
        <taxon>Dothideomycetes incertae sedis</taxon>
        <taxon>Lineolatales</taxon>
        <taxon>Lineolataceae</taxon>
        <taxon>Lineolata</taxon>
    </lineage>
</organism>
<keyword evidence="6" id="KW-1185">Reference proteome</keyword>
<dbReference type="GO" id="GO:0048471">
    <property type="term" value="C:perinuclear region of cytoplasm"/>
    <property type="evidence" value="ECO:0007669"/>
    <property type="project" value="TreeGrafter"/>
</dbReference>